<evidence type="ECO:0000313" key="1">
    <source>
        <dbReference type="EMBL" id="KAF4744355.1"/>
    </source>
</evidence>
<dbReference type="Proteomes" id="UP000574390">
    <property type="component" value="Unassembled WGS sequence"/>
</dbReference>
<protein>
    <submittedName>
        <fullName evidence="1">Uncharacterized protein</fullName>
    </submittedName>
</protein>
<proteinExistence type="predicted"/>
<sequence length="144" mass="16433">IEHLIDDHCTVALGMNVADRVITYRIDKFATVQQLSVNRDVSYKRALEILGAIVNDPDLLPLHILPIKHQLVGLLSVWRFLLKASWDTPMVDELQECLSIWMELVRTSTLPQVPRFIDVTADMRVYSDASTVMQCYMVFQGSSK</sequence>
<dbReference type="EMBL" id="JABANM010007382">
    <property type="protein sequence ID" value="KAF4744355.1"/>
    <property type="molecule type" value="Genomic_DNA"/>
</dbReference>
<organism evidence="1 2">
    <name type="scientific">Perkinsus olseni</name>
    <name type="common">Perkinsus atlanticus</name>
    <dbReference type="NCBI Taxonomy" id="32597"/>
    <lineage>
        <taxon>Eukaryota</taxon>
        <taxon>Sar</taxon>
        <taxon>Alveolata</taxon>
        <taxon>Perkinsozoa</taxon>
        <taxon>Perkinsea</taxon>
        <taxon>Perkinsida</taxon>
        <taxon>Perkinsidae</taxon>
        <taxon>Perkinsus</taxon>
    </lineage>
</organism>
<feature type="non-terminal residue" evidence="1">
    <location>
        <position position="144"/>
    </location>
</feature>
<accession>A0A7J6TGX2</accession>
<reference evidence="1 2" key="1">
    <citation type="submission" date="2020-04" db="EMBL/GenBank/DDBJ databases">
        <title>Perkinsus olseni comparative genomics.</title>
        <authorList>
            <person name="Bogema D.R."/>
        </authorList>
    </citation>
    <scope>NUCLEOTIDE SEQUENCE [LARGE SCALE GENOMIC DNA]</scope>
    <source>
        <strain evidence="1">ATCC PRA-205</strain>
    </source>
</reference>
<name>A0A7J6TGX2_PEROL</name>
<gene>
    <name evidence="1" type="ORF">FOZ62_017858</name>
</gene>
<feature type="non-terminal residue" evidence="1">
    <location>
        <position position="1"/>
    </location>
</feature>
<evidence type="ECO:0000313" key="2">
    <source>
        <dbReference type="Proteomes" id="UP000574390"/>
    </source>
</evidence>
<comment type="caution">
    <text evidence="1">The sequence shown here is derived from an EMBL/GenBank/DDBJ whole genome shotgun (WGS) entry which is preliminary data.</text>
</comment>
<dbReference type="AlphaFoldDB" id="A0A7J6TGX2"/>